<dbReference type="PROSITE" id="PS50006">
    <property type="entry name" value="FHA_DOMAIN"/>
    <property type="match status" value="1"/>
</dbReference>
<dbReference type="EMBL" id="CP021983">
    <property type="protein sequence ID" value="ASC72368.1"/>
    <property type="molecule type" value="Genomic_DNA"/>
</dbReference>
<proteinExistence type="predicted"/>
<dbReference type="InterPro" id="IPR000253">
    <property type="entry name" value="FHA_dom"/>
</dbReference>
<dbReference type="OrthoDB" id="514712at2"/>
<dbReference type="Gene3D" id="2.60.200.20">
    <property type="match status" value="1"/>
</dbReference>
<evidence type="ECO:0000259" key="2">
    <source>
        <dbReference type="PROSITE" id="PS50006"/>
    </source>
</evidence>
<dbReference type="AlphaFoldDB" id="A0A1Z3HPZ5"/>
<dbReference type="Proteomes" id="UP000191901">
    <property type="component" value="Chromosome"/>
</dbReference>
<sequence length="156" mass="17521">MITLSLLHPLHKTPVQHWTFEVEPVIRIGRSSDNDVILYSAVVSRHHVEIYRTRDGWEIKSLGTNGTYLEGKRITQVPVEDGIVIRLARSGPNIQIRTSPEQSSALKALLNRPRSQPPEADPDIHLSIPTEVPKHILEEAEPDSDAVPDDDTDHPH</sequence>
<keyword evidence="4" id="KW-1185">Reference proteome</keyword>
<dbReference type="Pfam" id="PF00498">
    <property type="entry name" value="FHA"/>
    <property type="match status" value="1"/>
</dbReference>
<keyword evidence="3" id="KW-0067">ATP-binding</keyword>
<evidence type="ECO:0000313" key="3">
    <source>
        <dbReference type="EMBL" id="ASC72368.1"/>
    </source>
</evidence>
<gene>
    <name evidence="3" type="ORF">XM38_033250</name>
</gene>
<reference evidence="3 4" key="1">
    <citation type="journal article" date="2016" name="Biochim. Biophys. Acta">
        <title>Characterization of red-shifted phycobilisomes isolated from the chlorophyll f-containing cyanobacterium Halomicronema hongdechloris.</title>
        <authorList>
            <person name="Li Y."/>
            <person name="Lin Y."/>
            <person name="Garvey C.J."/>
            <person name="Birch D."/>
            <person name="Corkery R.W."/>
            <person name="Loughlin P.C."/>
            <person name="Scheer H."/>
            <person name="Willows R.D."/>
            <person name="Chen M."/>
        </authorList>
    </citation>
    <scope>NUCLEOTIDE SEQUENCE [LARGE SCALE GENOMIC DNA]</scope>
    <source>
        <strain evidence="3 4">C2206</strain>
    </source>
</reference>
<evidence type="ECO:0000256" key="1">
    <source>
        <dbReference type="SAM" id="MobiDB-lite"/>
    </source>
</evidence>
<evidence type="ECO:0000313" key="4">
    <source>
        <dbReference type="Proteomes" id="UP000191901"/>
    </source>
</evidence>
<dbReference type="SMART" id="SM00240">
    <property type="entry name" value="FHA"/>
    <property type="match status" value="1"/>
</dbReference>
<feature type="domain" description="FHA" evidence="2">
    <location>
        <begin position="26"/>
        <end position="74"/>
    </location>
</feature>
<keyword evidence="3" id="KW-0378">Hydrolase</keyword>
<name>A0A1Z3HPZ5_9CYAN</name>
<dbReference type="InterPro" id="IPR008984">
    <property type="entry name" value="SMAD_FHA_dom_sf"/>
</dbReference>
<dbReference type="KEGG" id="hhg:XM38_033250"/>
<dbReference type="GO" id="GO:0016787">
    <property type="term" value="F:hydrolase activity"/>
    <property type="evidence" value="ECO:0007669"/>
    <property type="project" value="UniProtKB-KW"/>
</dbReference>
<feature type="region of interest" description="Disordered" evidence="1">
    <location>
        <begin position="110"/>
        <end position="156"/>
    </location>
</feature>
<feature type="compositionally biased region" description="Acidic residues" evidence="1">
    <location>
        <begin position="139"/>
        <end position="156"/>
    </location>
</feature>
<dbReference type="SUPFAM" id="SSF49879">
    <property type="entry name" value="SMAD/FHA domain"/>
    <property type="match status" value="1"/>
</dbReference>
<dbReference type="RefSeq" id="WP_080813493.1">
    <property type="nucleotide sequence ID" value="NZ_CP021983.2"/>
</dbReference>
<dbReference type="GO" id="GO:0005524">
    <property type="term" value="F:ATP binding"/>
    <property type="evidence" value="ECO:0007669"/>
    <property type="project" value="UniProtKB-KW"/>
</dbReference>
<keyword evidence="3" id="KW-0547">Nucleotide-binding</keyword>
<organism evidence="3 4">
    <name type="scientific">Halomicronema hongdechloris C2206</name>
    <dbReference type="NCBI Taxonomy" id="1641165"/>
    <lineage>
        <taxon>Bacteria</taxon>
        <taxon>Bacillati</taxon>
        <taxon>Cyanobacteriota</taxon>
        <taxon>Cyanophyceae</taxon>
        <taxon>Nodosilineales</taxon>
        <taxon>Nodosilineaceae</taxon>
        <taxon>Halomicronema</taxon>
    </lineage>
</organism>
<accession>A0A1Z3HPZ5</accession>
<dbReference type="EC" id="3.6.3.-" evidence="3"/>
<protein>
    <submittedName>
        <fullName evidence="3">ABC transporter ATP-binding/permease protein</fullName>
        <ecNumber evidence="3">3.6.3.-</ecNumber>
    </submittedName>
</protein>